<feature type="transmembrane region" description="Helical" evidence="1">
    <location>
        <begin position="237"/>
        <end position="265"/>
    </location>
</feature>
<organism evidence="2 3">
    <name type="scientific">Oceanobacillus caeni</name>
    <dbReference type="NCBI Taxonomy" id="405946"/>
    <lineage>
        <taxon>Bacteria</taxon>
        <taxon>Bacillati</taxon>
        <taxon>Bacillota</taxon>
        <taxon>Bacilli</taxon>
        <taxon>Bacillales</taxon>
        <taxon>Bacillaceae</taxon>
        <taxon>Oceanobacillus</taxon>
    </lineage>
</organism>
<proteinExistence type="predicted"/>
<evidence type="ECO:0000313" key="2">
    <source>
        <dbReference type="EMBL" id="KPH72111.1"/>
    </source>
</evidence>
<evidence type="ECO:0000256" key="1">
    <source>
        <dbReference type="SAM" id="Phobius"/>
    </source>
</evidence>
<dbReference type="Proteomes" id="UP000037854">
    <property type="component" value="Unassembled WGS sequence"/>
</dbReference>
<dbReference type="PANTHER" id="PTHR41324:SF1">
    <property type="entry name" value="DUF2232 DOMAIN-CONTAINING PROTEIN"/>
    <property type="match status" value="1"/>
</dbReference>
<evidence type="ECO:0000313" key="3">
    <source>
        <dbReference type="Proteomes" id="UP000037854"/>
    </source>
</evidence>
<name>A0ABR5MGR9_9BACI</name>
<dbReference type="PANTHER" id="PTHR41324">
    <property type="entry name" value="MEMBRANE PROTEIN-RELATED"/>
    <property type="match status" value="1"/>
</dbReference>
<reference evidence="2 3" key="1">
    <citation type="submission" date="2015-07" db="EMBL/GenBank/DDBJ databases">
        <title>High-quality draft genome sequence of Oceanobacillus caeni HM6, a bacillus isolated from a human feces.</title>
        <authorList>
            <person name="Kumar J."/>
            <person name="Verma M.K."/>
            <person name="Pandey R."/>
            <person name="Bhambi M."/>
            <person name="Chauhan N."/>
        </authorList>
    </citation>
    <scope>NUCLEOTIDE SEQUENCE [LARGE SCALE GENOMIC DNA]</scope>
    <source>
        <strain evidence="2 3">HM6</strain>
    </source>
</reference>
<keyword evidence="1" id="KW-1133">Transmembrane helix</keyword>
<dbReference type="Pfam" id="PF09991">
    <property type="entry name" value="DUF2232"/>
    <property type="match status" value="1"/>
</dbReference>
<feature type="transmembrane region" description="Helical" evidence="1">
    <location>
        <begin position="277"/>
        <end position="300"/>
    </location>
</feature>
<dbReference type="EMBL" id="LGTK01000060">
    <property type="protein sequence ID" value="KPH72111.1"/>
    <property type="molecule type" value="Genomic_DNA"/>
</dbReference>
<feature type="transmembrane region" description="Helical" evidence="1">
    <location>
        <begin position="12"/>
        <end position="38"/>
    </location>
</feature>
<dbReference type="InterPro" id="IPR018710">
    <property type="entry name" value="DUF2232"/>
</dbReference>
<dbReference type="RefSeq" id="WP_060668967.1">
    <property type="nucleotide sequence ID" value="NZ_JARTGE010000007.1"/>
</dbReference>
<sequence length="314" mass="35871">MNQSKKIMDGTLVIVIYMMLLFITIFVPFLSMVSIFLLPVPFVLYAAKYNWKPSLVVWVLAILFTVLLASIYTIAIPIVVGLGGIIIGSAIYKDLSAYETLARGAFGFVIGLLLLFVSTQVLFQVNFMTELRTMISESVEMSTAFLESVGMQGQTEQIQELMEIQIQHFIDILPVLLITTAFLLALISQWVSYKMLNRIQKRDLYFPPFRTLRFPTSILGLYLIVIIFSLFELNSSGIVYLIFQNADVLLSFLLAIQGFSFIFYYTHHKKLPKFIPILSIILTVLLPVIFLTLVRIIGIFDIGFNMRERLMRKK</sequence>
<evidence type="ECO:0008006" key="4">
    <source>
        <dbReference type="Google" id="ProtNLM"/>
    </source>
</evidence>
<comment type="caution">
    <text evidence="2">The sequence shown here is derived from an EMBL/GenBank/DDBJ whole genome shotgun (WGS) entry which is preliminary data.</text>
</comment>
<keyword evidence="1" id="KW-0812">Transmembrane</keyword>
<feature type="transmembrane region" description="Helical" evidence="1">
    <location>
        <begin position="212"/>
        <end position="231"/>
    </location>
</feature>
<feature type="transmembrane region" description="Helical" evidence="1">
    <location>
        <begin position="172"/>
        <end position="191"/>
    </location>
</feature>
<protein>
    <recommendedName>
        <fullName evidence="4">DUF2232 domain-containing protein</fullName>
    </recommendedName>
</protein>
<keyword evidence="1" id="KW-0472">Membrane</keyword>
<feature type="transmembrane region" description="Helical" evidence="1">
    <location>
        <begin position="100"/>
        <end position="123"/>
    </location>
</feature>
<keyword evidence="3" id="KW-1185">Reference proteome</keyword>
<feature type="transmembrane region" description="Helical" evidence="1">
    <location>
        <begin position="58"/>
        <end position="88"/>
    </location>
</feature>
<accession>A0ABR5MGR9</accession>
<gene>
    <name evidence="2" type="ORF">AFL42_13915</name>
</gene>